<dbReference type="Gene3D" id="1.10.287.3510">
    <property type="match status" value="1"/>
</dbReference>
<evidence type="ECO:0000256" key="4">
    <source>
        <dbReference type="ARBA" id="ARBA00022692"/>
    </source>
</evidence>
<gene>
    <name evidence="12" type="primary">NAD4L</name>
</gene>
<evidence type="ECO:0000256" key="7">
    <source>
        <dbReference type="ARBA" id="ARBA00023027"/>
    </source>
</evidence>
<keyword evidence="7" id="KW-0520">NAD</keyword>
<organism evidence="12">
    <name type="scientific">Ricinoides karschii</name>
    <dbReference type="NCBI Taxonomy" id="1238228"/>
    <lineage>
        <taxon>Eukaryota</taxon>
        <taxon>Metazoa</taxon>
        <taxon>Ecdysozoa</taxon>
        <taxon>Arthropoda</taxon>
        <taxon>Chelicerata</taxon>
        <taxon>Arachnida</taxon>
        <taxon>Ricinulei</taxon>
        <taxon>Ricinoididae</taxon>
        <taxon>Ricinoides</taxon>
    </lineage>
</organism>
<comment type="similarity">
    <text evidence="2">Belongs to the complex I subunit 4L family.</text>
</comment>
<dbReference type="GO" id="GO:0016020">
    <property type="term" value="C:membrane"/>
    <property type="evidence" value="ECO:0007669"/>
    <property type="project" value="UniProtKB-SubCell"/>
</dbReference>
<evidence type="ECO:0000256" key="5">
    <source>
        <dbReference type="ARBA" id="ARBA00022967"/>
    </source>
</evidence>
<sequence length="90" mass="10218">MGIMMMVFIYGCGLISYVLKGEHVLIMLLSLEFMMLGVFLILVYFCVVMIGNDYLLLYYLCVVVCESAIGLGLLVGSVRYNRGDLVYMYM</sequence>
<dbReference type="InterPro" id="IPR039428">
    <property type="entry name" value="NUOK/Mnh_C1-like"/>
</dbReference>
<dbReference type="AlphaFoldDB" id="W5R4I8"/>
<evidence type="ECO:0000256" key="9">
    <source>
        <dbReference type="ARBA" id="ARBA00031586"/>
    </source>
</evidence>
<evidence type="ECO:0000256" key="1">
    <source>
        <dbReference type="ARBA" id="ARBA00004141"/>
    </source>
</evidence>
<proteinExistence type="inferred from homology"/>
<name>W5R4I8_9ARAC</name>
<evidence type="ECO:0000256" key="2">
    <source>
        <dbReference type="ARBA" id="ARBA00010519"/>
    </source>
</evidence>
<dbReference type="GO" id="GO:0008137">
    <property type="term" value="F:NADH dehydrogenase (ubiquinone) activity"/>
    <property type="evidence" value="ECO:0007669"/>
    <property type="project" value="UniProtKB-EC"/>
</dbReference>
<keyword evidence="4 11" id="KW-0812">Transmembrane</keyword>
<geneLocation type="mitochondrion" evidence="12"/>
<keyword evidence="5" id="KW-1278">Translocase</keyword>
<evidence type="ECO:0000256" key="3">
    <source>
        <dbReference type="ARBA" id="ARBA00016612"/>
    </source>
</evidence>
<evidence type="ECO:0000256" key="11">
    <source>
        <dbReference type="SAM" id="Phobius"/>
    </source>
</evidence>
<keyword evidence="6 11" id="KW-1133">Transmembrane helix</keyword>
<dbReference type="EMBL" id="KC688692">
    <property type="protein sequence ID" value="AGL11954.1"/>
    <property type="molecule type" value="Genomic_DNA"/>
</dbReference>
<comment type="subcellular location">
    <subcellularLocation>
        <location evidence="1">Membrane</location>
        <topology evidence="1">Multi-pass membrane protein</topology>
    </subcellularLocation>
</comment>
<dbReference type="Pfam" id="PF00420">
    <property type="entry name" value="Oxidored_q2"/>
    <property type="match status" value="1"/>
</dbReference>
<keyword evidence="8 11" id="KW-0472">Membrane</keyword>
<evidence type="ECO:0000256" key="8">
    <source>
        <dbReference type="ARBA" id="ARBA00023136"/>
    </source>
</evidence>
<keyword evidence="12" id="KW-0496">Mitochondrion</keyword>
<feature type="transmembrane region" description="Helical" evidence="11">
    <location>
        <begin position="24"/>
        <end position="50"/>
    </location>
</feature>
<comment type="catalytic activity">
    <reaction evidence="10">
        <text>a ubiquinone + NADH + 5 H(+)(in) = a ubiquinol + NAD(+) + 4 H(+)(out)</text>
        <dbReference type="Rhea" id="RHEA:29091"/>
        <dbReference type="Rhea" id="RHEA-COMP:9565"/>
        <dbReference type="Rhea" id="RHEA-COMP:9566"/>
        <dbReference type="ChEBI" id="CHEBI:15378"/>
        <dbReference type="ChEBI" id="CHEBI:16389"/>
        <dbReference type="ChEBI" id="CHEBI:17976"/>
        <dbReference type="ChEBI" id="CHEBI:57540"/>
        <dbReference type="ChEBI" id="CHEBI:57945"/>
        <dbReference type="EC" id="7.1.1.2"/>
    </reaction>
</comment>
<evidence type="ECO:0000313" key="12">
    <source>
        <dbReference type="EMBL" id="AGL11954.1"/>
    </source>
</evidence>
<reference evidence="12" key="1">
    <citation type="submission" date="2013-02" db="EMBL/GenBank/DDBJ databases">
        <title>Variation between mitochondrial genomes of three Ricinulei.</title>
        <authorList>
            <person name="Fahrein K."/>
            <person name="Podsiadlowski L."/>
            <person name="Talarico G."/>
        </authorList>
    </citation>
    <scope>NUCLEOTIDE SEQUENCE</scope>
</reference>
<feature type="transmembrane region" description="Helical" evidence="11">
    <location>
        <begin position="56"/>
        <end position="80"/>
    </location>
</feature>
<protein>
    <recommendedName>
        <fullName evidence="3">NADH-ubiquinone oxidoreductase chain 4L</fullName>
    </recommendedName>
    <alternativeName>
        <fullName evidence="9">NADH dehydrogenase subunit 4L</fullName>
    </alternativeName>
</protein>
<evidence type="ECO:0000256" key="10">
    <source>
        <dbReference type="ARBA" id="ARBA00049551"/>
    </source>
</evidence>
<evidence type="ECO:0000256" key="6">
    <source>
        <dbReference type="ARBA" id="ARBA00022989"/>
    </source>
</evidence>
<accession>W5R4I8</accession>